<dbReference type="EMBL" id="MT142337">
    <property type="protein sequence ID" value="QJA78455.1"/>
    <property type="molecule type" value="Genomic_DNA"/>
</dbReference>
<reference evidence="2" key="1">
    <citation type="submission" date="2020-03" db="EMBL/GenBank/DDBJ databases">
        <title>The deep terrestrial virosphere.</title>
        <authorList>
            <person name="Holmfeldt K."/>
            <person name="Nilsson E."/>
            <person name="Simone D."/>
            <person name="Lopez-Fernandez M."/>
            <person name="Wu X."/>
            <person name="de Brujin I."/>
            <person name="Lundin D."/>
            <person name="Andersson A."/>
            <person name="Bertilsson S."/>
            <person name="Dopson M."/>
        </authorList>
    </citation>
    <scope>NUCLEOTIDE SEQUENCE</scope>
    <source>
        <strain evidence="1">MM415A01070</strain>
        <strain evidence="2">MM415B02680</strain>
    </source>
</reference>
<evidence type="ECO:0000313" key="2">
    <source>
        <dbReference type="EMBL" id="QJA88840.1"/>
    </source>
</evidence>
<dbReference type="EMBL" id="MT142806">
    <property type="protein sequence ID" value="QJA88840.1"/>
    <property type="molecule type" value="Genomic_DNA"/>
</dbReference>
<name>A0A6M3L366_9ZZZZ</name>
<organism evidence="2">
    <name type="scientific">viral metagenome</name>
    <dbReference type="NCBI Taxonomy" id="1070528"/>
    <lineage>
        <taxon>unclassified sequences</taxon>
        <taxon>metagenomes</taxon>
        <taxon>organismal metagenomes</taxon>
    </lineage>
</organism>
<proteinExistence type="predicted"/>
<accession>A0A6M3L366</accession>
<protein>
    <submittedName>
        <fullName evidence="2">Uncharacterized protein</fullName>
    </submittedName>
</protein>
<sequence>MTTASEKVSTWLEYNDLAVAYGVPGDGYMAVARRFDADYCHGVRYRLDFFRGDRMPMHGCSEWFHSTTEIEQAMRAVEPDLRRWRILREG</sequence>
<dbReference type="AlphaFoldDB" id="A0A6M3L366"/>
<gene>
    <name evidence="1" type="ORF">MM415A01070_0022</name>
    <name evidence="2" type="ORF">MM415B02680_0019</name>
</gene>
<evidence type="ECO:0000313" key="1">
    <source>
        <dbReference type="EMBL" id="QJA78455.1"/>
    </source>
</evidence>